<accession>A0ABV6YTB1</accession>
<reference evidence="2 3" key="1">
    <citation type="submission" date="2024-09" db="EMBL/GenBank/DDBJ databases">
        <title>Laminarin stimulates single cell rates of sulfate reduction while oxygen inhibits transcriptomic activity in coastal marine sediment.</title>
        <authorList>
            <person name="Lindsay M."/>
            <person name="Orcutt B."/>
            <person name="Emerson D."/>
            <person name="Stepanauskas R."/>
            <person name="D'Angelo T."/>
        </authorList>
    </citation>
    <scope>NUCLEOTIDE SEQUENCE [LARGE SCALE GENOMIC DNA]</scope>
    <source>
        <strain evidence="2">SAG AM-311-K15</strain>
    </source>
</reference>
<sequence>MRILQVHKPIGTTLILALISNVIFLFVLEAFSRTDRVRELLPEPIVGTSRLELDLSINRLDQYIEKTGSVDCVFVGSSMVRSGINPGIFSPAFKNRTGIDINAFVMGIGDLTPPETEKAIVPLLRNRYQVPLIVLENAPGLLFRWSGFNSKMEFLIQSPFIRLQRGEFNMTGWFIDHFLCFRYFLRFRIWLMENDPIRRALTIQRQLKANGYDPRQGKTPFDPKKIKIKKQLKINFSRPFWEGHLDALDRTLTAQECIVLLELPTHPASSIYKSDDRISDYLSVINRIASIRRSHKTPCITSRDILSFPDSSWLNLTHLNPEGAHQFSLWVAHQLAELYLSGRIRLCGLQ</sequence>
<gene>
    <name evidence="2" type="ORF">ACFL27_04460</name>
</gene>
<keyword evidence="1" id="KW-0472">Membrane</keyword>
<keyword evidence="1" id="KW-0812">Transmembrane</keyword>
<evidence type="ECO:0008006" key="4">
    <source>
        <dbReference type="Google" id="ProtNLM"/>
    </source>
</evidence>
<proteinExistence type="predicted"/>
<evidence type="ECO:0000256" key="1">
    <source>
        <dbReference type="SAM" id="Phobius"/>
    </source>
</evidence>
<evidence type="ECO:0000313" key="2">
    <source>
        <dbReference type="EMBL" id="MFC1849444.1"/>
    </source>
</evidence>
<feature type="transmembrane region" description="Helical" evidence="1">
    <location>
        <begin position="12"/>
        <end position="31"/>
    </location>
</feature>
<evidence type="ECO:0000313" key="3">
    <source>
        <dbReference type="Proteomes" id="UP001594351"/>
    </source>
</evidence>
<dbReference type="EMBL" id="JBHPBY010000039">
    <property type="protein sequence ID" value="MFC1849444.1"/>
    <property type="molecule type" value="Genomic_DNA"/>
</dbReference>
<keyword evidence="1" id="KW-1133">Transmembrane helix</keyword>
<protein>
    <recommendedName>
        <fullName evidence="4">SGNH/GDSL hydrolase family protein</fullName>
    </recommendedName>
</protein>
<comment type="caution">
    <text evidence="2">The sequence shown here is derived from an EMBL/GenBank/DDBJ whole genome shotgun (WGS) entry which is preliminary data.</text>
</comment>
<dbReference type="Proteomes" id="UP001594351">
    <property type="component" value="Unassembled WGS sequence"/>
</dbReference>
<name>A0ABV6YTB1_UNCC1</name>
<keyword evidence="3" id="KW-1185">Reference proteome</keyword>
<organism evidence="2 3">
    <name type="scientific">candidate division CSSED10-310 bacterium</name>
    <dbReference type="NCBI Taxonomy" id="2855610"/>
    <lineage>
        <taxon>Bacteria</taxon>
        <taxon>Bacteria division CSSED10-310</taxon>
    </lineage>
</organism>